<reference evidence="2 3" key="1">
    <citation type="submission" date="2018-03" db="EMBL/GenBank/DDBJ databases">
        <title>Genomic Encyclopedia of Archaeal and Bacterial Type Strains, Phase II (KMG-II): from individual species to whole genera.</title>
        <authorList>
            <person name="Goeker M."/>
        </authorList>
    </citation>
    <scope>NUCLEOTIDE SEQUENCE [LARGE SCALE GENOMIC DNA]</scope>
    <source>
        <strain evidence="2 3">DSM 24859</strain>
    </source>
</reference>
<proteinExistence type="predicted"/>
<comment type="caution">
    <text evidence="2">The sequence shown here is derived from an EMBL/GenBank/DDBJ whole genome shotgun (WGS) entry which is preliminary data.</text>
</comment>
<name>A0A2P8H818_CHINA</name>
<evidence type="ECO:0000313" key="2">
    <source>
        <dbReference type="EMBL" id="PSL42366.1"/>
    </source>
</evidence>
<organism evidence="2 3">
    <name type="scientific">Chitinophaga niastensis</name>
    <dbReference type="NCBI Taxonomy" id="536980"/>
    <lineage>
        <taxon>Bacteria</taxon>
        <taxon>Pseudomonadati</taxon>
        <taxon>Bacteroidota</taxon>
        <taxon>Chitinophagia</taxon>
        <taxon>Chitinophagales</taxon>
        <taxon>Chitinophagaceae</taxon>
        <taxon>Chitinophaga</taxon>
    </lineage>
</organism>
<dbReference type="AlphaFoldDB" id="A0A2P8H818"/>
<accession>A0A2P8H818</accession>
<keyword evidence="1" id="KW-0732">Signal</keyword>
<sequence length="155" mass="17579">MKKRYWITSLLLLVSCLAFGQSADNTESKDSTNIYYQALSYYCSRLSSEHLQTLLLEENNITTESIPRHMGAYNIEVLDVFKVQNRLKKKNSLMLIRIVPLRIKNGKFFINIIPFNVVNTATGVNYINSGGSTVEFLYDCSNKKLNVLAVKTSGI</sequence>
<dbReference type="OrthoDB" id="671234at2"/>
<dbReference type="Proteomes" id="UP000240971">
    <property type="component" value="Unassembled WGS sequence"/>
</dbReference>
<keyword evidence="3" id="KW-1185">Reference proteome</keyword>
<dbReference type="RefSeq" id="WP_106531505.1">
    <property type="nucleotide sequence ID" value="NZ_PYAW01000013.1"/>
</dbReference>
<dbReference type="EMBL" id="PYAW01000013">
    <property type="protein sequence ID" value="PSL42366.1"/>
    <property type="molecule type" value="Genomic_DNA"/>
</dbReference>
<gene>
    <name evidence="2" type="ORF">CLV51_1134</name>
</gene>
<evidence type="ECO:0000256" key="1">
    <source>
        <dbReference type="SAM" id="SignalP"/>
    </source>
</evidence>
<feature type="chain" id="PRO_5015192809" evidence="1">
    <location>
        <begin position="21"/>
        <end position="155"/>
    </location>
</feature>
<dbReference type="PROSITE" id="PS51257">
    <property type="entry name" value="PROKAR_LIPOPROTEIN"/>
    <property type="match status" value="1"/>
</dbReference>
<protein>
    <submittedName>
        <fullName evidence="2">Uncharacterized protein</fullName>
    </submittedName>
</protein>
<feature type="signal peptide" evidence="1">
    <location>
        <begin position="1"/>
        <end position="20"/>
    </location>
</feature>
<evidence type="ECO:0000313" key="3">
    <source>
        <dbReference type="Proteomes" id="UP000240971"/>
    </source>
</evidence>